<feature type="chain" id="PRO_5039175675" evidence="1">
    <location>
        <begin position="20"/>
        <end position="54"/>
    </location>
</feature>
<sequence>MKKWLIVLAGVLMSFTLAACGSKTVATTDGGKITESAYYSSLKVHQVVNKYCSK</sequence>
<dbReference type="Proteomes" id="UP000019488">
    <property type="component" value="Unassembled WGS sequence"/>
</dbReference>
<evidence type="ECO:0000313" key="2">
    <source>
        <dbReference type="EMBL" id="GAF35961.1"/>
    </source>
</evidence>
<dbReference type="PROSITE" id="PS51257">
    <property type="entry name" value="PROKAR_LIPOPROTEIN"/>
    <property type="match status" value="1"/>
</dbReference>
<gene>
    <name evidence="2" type="ORF">JCM14108_895</name>
</gene>
<name>X0PHN3_9LACO</name>
<evidence type="ECO:0000256" key="1">
    <source>
        <dbReference type="SAM" id="SignalP"/>
    </source>
</evidence>
<comment type="caution">
    <text evidence="2">The sequence shown here is derived from an EMBL/GenBank/DDBJ whole genome shotgun (WGS) entry which is preliminary data.</text>
</comment>
<accession>X0PHN3</accession>
<dbReference type="AlphaFoldDB" id="X0PHN3"/>
<protein>
    <submittedName>
        <fullName evidence="2">Foldase protein PrsA</fullName>
    </submittedName>
</protein>
<keyword evidence="1" id="KW-0732">Signal</keyword>
<reference evidence="2" key="1">
    <citation type="journal article" date="2014" name="Genome Announc.">
        <title>Draft Genome Sequences of Two Lactobacillus Strains, L. farraginis JCM 14108T and L. composti JCM 14202T, Isolated from Compost of Distilled Shochu Residue.</title>
        <authorList>
            <person name="Yuki M."/>
            <person name="Oshima K."/>
            <person name="Suda W."/>
            <person name="Kitahara M."/>
            <person name="Kitamura K."/>
            <person name="Iida T."/>
            <person name="Hattori M."/>
            <person name="Ohkuma M."/>
        </authorList>
    </citation>
    <scope>NUCLEOTIDE SEQUENCE [LARGE SCALE GENOMIC DNA]</scope>
    <source>
        <strain evidence="2">JCM 14108</strain>
    </source>
</reference>
<proteinExistence type="predicted"/>
<organism evidence="2 3">
    <name type="scientific">Lentilactobacillus farraginis DSM 18382 = JCM 14108</name>
    <dbReference type="NCBI Taxonomy" id="1423743"/>
    <lineage>
        <taxon>Bacteria</taxon>
        <taxon>Bacillati</taxon>
        <taxon>Bacillota</taxon>
        <taxon>Bacilli</taxon>
        <taxon>Lactobacillales</taxon>
        <taxon>Lactobacillaceae</taxon>
        <taxon>Lentilactobacillus</taxon>
    </lineage>
</organism>
<dbReference type="eggNOG" id="COG0760">
    <property type="taxonomic scope" value="Bacteria"/>
</dbReference>
<feature type="signal peptide" evidence="1">
    <location>
        <begin position="1"/>
        <end position="19"/>
    </location>
</feature>
<dbReference type="EMBL" id="BAKI01000006">
    <property type="protein sequence ID" value="GAF35961.1"/>
    <property type="molecule type" value="Genomic_DNA"/>
</dbReference>
<evidence type="ECO:0000313" key="3">
    <source>
        <dbReference type="Proteomes" id="UP000019488"/>
    </source>
</evidence>